<reference evidence="2" key="1">
    <citation type="submission" date="2020-03" db="EMBL/GenBank/DDBJ databases">
        <title>A high-quality chromosome-level genome assembly of a woody plant with both climbing and erect habits, Rhamnella rubrinervis.</title>
        <authorList>
            <person name="Lu Z."/>
            <person name="Yang Y."/>
            <person name="Zhu X."/>
            <person name="Sun Y."/>
        </authorList>
    </citation>
    <scope>NUCLEOTIDE SEQUENCE</scope>
    <source>
        <strain evidence="2">BYM</strain>
        <tissue evidence="2">Leaf</tissue>
    </source>
</reference>
<dbReference type="Proteomes" id="UP000796880">
    <property type="component" value="Unassembled WGS sequence"/>
</dbReference>
<dbReference type="EMBL" id="VOIH02000010">
    <property type="protein sequence ID" value="KAF3434597.1"/>
    <property type="molecule type" value="Genomic_DNA"/>
</dbReference>
<dbReference type="AlphaFoldDB" id="A0A8K0DNU0"/>
<feature type="compositionally biased region" description="Basic and acidic residues" evidence="1">
    <location>
        <begin position="62"/>
        <end position="76"/>
    </location>
</feature>
<keyword evidence="3" id="KW-1185">Reference proteome</keyword>
<feature type="compositionally biased region" description="Acidic residues" evidence="1">
    <location>
        <begin position="107"/>
        <end position="120"/>
    </location>
</feature>
<evidence type="ECO:0000313" key="3">
    <source>
        <dbReference type="Proteomes" id="UP000796880"/>
    </source>
</evidence>
<comment type="caution">
    <text evidence="2">The sequence shown here is derived from an EMBL/GenBank/DDBJ whole genome shotgun (WGS) entry which is preliminary data.</text>
</comment>
<sequence length="120" mass="13696">MDSRMSAHASVLVNITLELSNLVATNALKGRSIDYVLLFELLYKMGQLVSMFSHLQHKRKRDLVEESSPKRLKESSDLSSNTNDEEDPEEDHKEDPEEVDGAKSSEDSEDRIDSEEFEDH</sequence>
<evidence type="ECO:0000256" key="1">
    <source>
        <dbReference type="SAM" id="MobiDB-lite"/>
    </source>
</evidence>
<name>A0A8K0DNU0_9ROSA</name>
<proteinExistence type="predicted"/>
<gene>
    <name evidence="2" type="ORF">FNV43_RR21682</name>
</gene>
<protein>
    <submittedName>
        <fullName evidence="2">Uncharacterized protein</fullName>
    </submittedName>
</protein>
<evidence type="ECO:0000313" key="2">
    <source>
        <dbReference type="EMBL" id="KAF3434597.1"/>
    </source>
</evidence>
<organism evidence="2 3">
    <name type="scientific">Rhamnella rubrinervis</name>
    <dbReference type="NCBI Taxonomy" id="2594499"/>
    <lineage>
        <taxon>Eukaryota</taxon>
        <taxon>Viridiplantae</taxon>
        <taxon>Streptophyta</taxon>
        <taxon>Embryophyta</taxon>
        <taxon>Tracheophyta</taxon>
        <taxon>Spermatophyta</taxon>
        <taxon>Magnoliopsida</taxon>
        <taxon>eudicotyledons</taxon>
        <taxon>Gunneridae</taxon>
        <taxon>Pentapetalae</taxon>
        <taxon>rosids</taxon>
        <taxon>fabids</taxon>
        <taxon>Rosales</taxon>
        <taxon>Rhamnaceae</taxon>
        <taxon>rhamnoid group</taxon>
        <taxon>Rhamneae</taxon>
        <taxon>Rhamnella</taxon>
    </lineage>
</organism>
<feature type="compositionally biased region" description="Basic and acidic residues" evidence="1">
    <location>
        <begin position="90"/>
        <end position="106"/>
    </location>
</feature>
<feature type="region of interest" description="Disordered" evidence="1">
    <location>
        <begin position="59"/>
        <end position="120"/>
    </location>
</feature>
<accession>A0A8K0DNU0</accession>